<organism evidence="2 3">
    <name type="scientific">Thermobrachium celere DSM 8682</name>
    <dbReference type="NCBI Taxonomy" id="941824"/>
    <lineage>
        <taxon>Bacteria</taxon>
        <taxon>Bacillati</taxon>
        <taxon>Bacillota</taxon>
        <taxon>Clostridia</taxon>
        <taxon>Eubacteriales</taxon>
        <taxon>Clostridiaceae</taxon>
        <taxon>Thermobrachium</taxon>
    </lineage>
</organism>
<keyword evidence="3" id="KW-1185">Reference proteome</keyword>
<evidence type="ECO:0000313" key="2">
    <source>
        <dbReference type="EMBL" id="CDF59304.1"/>
    </source>
</evidence>
<proteinExistence type="predicted"/>
<dbReference type="HOGENOM" id="CLU_2036938_0_0_9"/>
<keyword evidence="1" id="KW-1133">Transmembrane helix</keyword>
<gene>
    <name evidence="2" type="ORF">TCEL_02337</name>
</gene>
<evidence type="ECO:0000313" key="3">
    <source>
        <dbReference type="Proteomes" id="UP000014923"/>
    </source>
</evidence>
<comment type="caution">
    <text evidence="2">The sequence shown here is derived from an EMBL/GenBank/DDBJ whole genome shotgun (WGS) entry which is preliminary data.</text>
</comment>
<accession>R7RTD0</accession>
<feature type="transmembrane region" description="Helical" evidence="1">
    <location>
        <begin position="34"/>
        <end position="52"/>
    </location>
</feature>
<name>R7RTD0_9CLOT</name>
<dbReference type="AlphaFoldDB" id="R7RTD0"/>
<feature type="transmembrane region" description="Helical" evidence="1">
    <location>
        <begin position="64"/>
        <end position="83"/>
    </location>
</feature>
<keyword evidence="1" id="KW-0472">Membrane</keyword>
<evidence type="ECO:0000256" key="1">
    <source>
        <dbReference type="SAM" id="Phobius"/>
    </source>
</evidence>
<dbReference type="EMBL" id="CAVN010000160">
    <property type="protein sequence ID" value="CDF59304.1"/>
    <property type="molecule type" value="Genomic_DNA"/>
</dbReference>
<reference evidence="2" key="1">
    <citation type="submission" date="2013-03" db="EMBL/GenBank/DDBJ databases">
        <title>Draft genome sequence of the hydrogen-ethanol-producing anaerobic alkalithermophilic Caloramator celere.</title>
        <authorList>
            <person name="Ciranna A."/>
            <person name="Larjo A."/>
            <person name="Kivisto A."/>
            <person name="Santala V."/>
            <person name="Roos C."/>
            <person name="Karp M."/>
        </authorList>
    </citation>
    <scope>NUCLEOTIDE SEQUENCE [LARGE SCALE GENOMIC DNA]</scope>
    <source>
        <strain evidence="2">DSM 8682</strain>
    </source>
</reference>
<sequence>MFSDSRVDLSRWVHNYKSIPREDLKNIVTKIKELTFIFTMASVGLLFILNYIENSIGLRRIDNNIKIFIAKGIMVILFILIIAPDVISTYEVNKIEVKSTNPCVSRINTNRIIEKIKDIIS</sequence>
<keyword evidence="1" id="KW-0812">Transmembrane</keyword>
<dbReference type="Proteomes" id="UP000014923">
    <property type="component" value="Unassembled WGS sequence"/>
</dbReference>
<protein>
    <submittedName>
        <fullName evidence="2">Uncharacterized protein</fullName>
    </submittedName>
</protein>